<evidence type="ECO:0000313" key="2">
    <source>
        <dbReference type="Proteomes" id="UP001432146"/>
    </source>
</evidence>
<dbReference type="EMBL" id="JAWNGG020000043">
    <property type="protein sequence ID" value="KAK9306178.1"/>
    <property type="molecule type" value="Genomic_DNA"/>
</dbReference>
<protein>
    <submittedName>
        <fullName evidence="1">Uncharacterized protein</fullName>
    </submittedName>
</protein>
<name>A0AAW1ABE0_9HYME</name>
<accession>A0AAW1ABE0</accession>
<dbReference type="Proteomes" id="UP001432146">
    <property type="component" value="Unassembled WGS sequence"/>
</dbReference>
<sequence length="68" mass="7390">MATILQLVYPRQQGSYQADDNVPHNADSPALSGIGARISLPVACKTFANLVERLRGTRVDIDGHRTDV</sequence>
<reference evidence="1 2" key="1">
    <citation type="submission" date="2024-05" db="EMBL/GenBank/DDBJ databases">
        <title>The nuclear and mitochondrial genome assemblies of Tetragonisca angustula (Apidae: Meliponini), a tiny yet remarkable pollinator in the Neotropics.</title>
        <authorList>
            <person name="Ferrari R."/>
            <person name="Ricardo P.C."/>
            <person name="Dias F.C."/>
            <person name="Araujo N.S."/>
            <person name="Soares D.O."/>
            <person name="Zhou Q.-S."/>
            <person name="Zhu C.-D."/>
            <person name="Coutinho L."/>
            <person name="Airas M.C."/>
            <person name="Batista T.M."/>
        </authorList>
    </citation>
    <scope>NUCLEOTIDE SEQUENCE [LARGE SCALE GENOMIC DNA]</scope>
    <source>
        <strain evidence="1">ASF017062</strain>
        <tissue evidence="1">Abdomen</tissue>
    </source>
</reference>
<organism evidence="1 2">
    <name type="scientific">Tetragonisca angustula</name>
    <dbReference type="NCBI Taxonomy" id="166442"/>
    <lineage>
        <taxon>Eukaryota</taxon>
        <taxon>Metazoa</taxon>
        <taxon>Ecdysozoa</taxon>
        <taxon>Arthropoda</taxon>
        <taxon>Hexapoda</taxon>
        <taxon>Insecta</taxon>
        <taxon>Pterygota</taxon>
        <taxon>Neoptera</taxon>
        <taxon>Endopterygota</taxon>
        <taxon>Hymenoptera</taxon>
        <taxon>Apocrita</taxon>
        <taxon>Aculeata</taxon>
        <taxon>Apoidea</taxon>
        <taxon>Anthophila</taxon>
        <taxon>Apidae</taxon>
        <taxon>Tetragonisca</taxon>
    </lineage>
</organism>
<comment type="caution">
    <text evidence="1">The sequence shown here is derived from an EMBL/GenBank/DDBJ whole genome shotgun (WGS) entry which is preliminary data.</text>
</comment>
<proteinExistence type="predicted"/>
<gene>
    <name evidence="1" type="ORF">QLX08_003070</name>
</gene>
<evidence type="ECO:0000313" key="1">
    <source>
        <dbReference type="EMBL" id="KAK9306178.1"/>
    </source>
</evidence>
<dbReference type="AlphaFoldDB" id="A0AAW1ABE0"/>
<keyword evidence="2" id="KW-1185">Reference proteome</keyword>